<gene>
    <name evidence="9 10" type="primary">bioA</name>
    <name evidence="10" type="ORF">E1163_10340</name>
</gene>
<dbReference type="PANTHER" id="PTHR42684:SF3">
    <property type="entry name" value="ADENOSYLMETHIONINE-8-AMINO-7-OXONONANOATE AMINOTRANSFERASE"/>
    <property type="match status" value="1"/>
</dbReference>
<accession>A0ABW9RQK2</accession>
<keyword evidence="3 9" id="KW-0032">Aminotransferase</keyword>
<evidence type="ECO:0000256" key="2">
    <source>
        <dbReference type="ARBA" id="ARBA00005063"/>
    </source>
</evidence>
<organism evidence="10 11">
    <name type="scientific">Fulvivirga kasyanovii</name>
    <dbReference type="NCBI Taxonomy" id="396812"/>
    <lineage>
        <taxon>Bacteria</taxon>
        <taxon>Pseudomonadati</taxon>
        <taxon>Bacteroidota</taxon>
        <taxon>Cytophagia</taxon>
        <taxon>Cytophagales</taxon>
        <taxon>Fulvivirgaceae</taxon>
        <taxon>Fulvivirga</taxon>
    </lineage>
</organism>
<keyword evidence="5 9" id="KW-0949">S-adenosyl-L-methionine</keyword>
<reference evidence="10 11" key="1">
    <citation type="submission" date="2019-02" db="EMBL/GenBank/DDBJ databases">
        <authorList>
            <person name="Goldberg S.R."/>
            <person name="Haltli B.A."/>
            <person name="Correa H."/>
            <person name="Russell K.G."/>
        </authorList>
    </citation>
    <scope>NUCLEOTIDE SEQUENCE [LARGE SCALE GENOMIC DNA]</scope>
    <source>
        <strain evidence="10 11">JCM 16186</strain>
    </source>
</reference>
<dbReference type="InterPro" id="IPR015422">
    <property type="entry name" value="PyrdxlP-dep_Trfase_small"/>
</dbReference>
<keyword evidence="4 9" id="KW-0808">Transferase</keyword>
<keyword evidence="11" id="KW-1185">Reference proteome</keyword>
<protein>
    <recommendedName>
        <fullName evidence="9">Adenosylmethionine-8-amino-7-oxononanoate aminotransferase</fullName>
        <ecNumber evidence="9">2.6.1.62</ecNumber>
    </recommendedName>
    <alternativeName>
        <fullName evidence="9">7,8-diamino-pelargonic acid aminotransferase</fullName>
        <shortName evidence="9">DAPA AT</shortName>
        <shortName evidence="9">DAPA aminotransferase</shortName>
    </alternativeName>
    <alternativeName>
        <fullName evidence="9">7,8-diaminononanoate synthase</fullName>
        <shortName evidence="9">DANS</shortName>
    </alternativeName>
    <alternativeName>
        <fullName evidence="9">Diaminopelargonic acid synthase</fullName>
    </alternativeName>
</protein>
<evidence type="ECO:0000313" key="11">
    <source>
        <dbReference type="Proteomes" id="UP000798808"/>
    </source>
</evidence>
<evidence type="ECO:0000256" key="9">
    <source>
        <dbReference type="HAMAP-Rule" id="MF_00834"/>
    </source>
</evidence>
<evidence type="ECO:0000256" key="8">
    <source>
        <dbReference type="ARBA" id="ARBA00048449"/>
    </source>
</evidence>
<dbReference type="HAMAP" id="MF_00834">
    <property type="entry name" value="BioA"/>
    <property type="match status" value="1"/>
</dbReference>
<dbReference type="Pfam" id="PF00202">
    <property type="entry name" value="Aminotran_3"/>
    <property type="match status" value="1"/>
</dbReference>
<feature type="site" description="Participates in the substrate recognition with KAPA and in a stacking interaction with the adenine ring of SAM" evidence="9">
    <location>
        <position position="15"/>
    </location>
</feature>
<dbReference type="Gene3D" id="3.40.640.10">
    <property type="entry name" value="Type I PLP-dependent aspartate aminotransferase-like (Major domain)"/>
    <property type="match status" value="1"/>
</dbReference>
<comment type="cofactor">
    <cofactor evidence="1 9">
        <name>pyridoxal 5'-phosphate</name>
        <dbReference type="ChEBI" id="CHEBI:597326"/>
    </cofactor>
</comment>
<dbReference type="Proteomes" id="UP000798808">
    <property type="component" value="Unassembled WGS sequence"/>
</dbReference>
<feature type="modified residue" description="N6-(pyridoxal phosphate)lysine" evidence="9">
    <location>
        <position position="265"/>
    </location>
</feature>
<proteinExistence type="inferred from homology"/>
<keyword evidence="7 9" id="KW-0663">Pyridoxal phosphate</keyword>
<sequence length="423" mass="47789">MNWQDKDKAYIWHPFTPLLGVSEPLCVTSASGVHLQTEDGRKIIDANSSWWVNLHGHAHPYIAEKVAEQVNTLEHVIFAGFTHKPAINLAENLLSILPENQSKIFYSDNGSTAVEVAIKMAFQFWYNLGQDKKRVIAIDGAYHGDTFGSMSVGERSDFTKPFTNHLFDVEFIDFPTSANESSVFERFKTLVDSNEIASFIFEPIIQGASGMRIYNAELLDRMIQYAQDHNVICIADEVMTGFGRTGKLFASDYLEHKPDIICLSKGLTGGTMALGVTSCTNAIVDAFMSKDLYKTFLHGHSFTANPIACASANASFELLTKQECQDNIQRITNQHERFKEKHKLTPKLKDIRSLGTILAIEFETENDSSYFSEMRNRLYPFFLERDILLRPLGNLIYVIPPYIISNDELAKVYDAIEEFFSTL</sequence>
<feature type="binding site" evidence="9">
    <location>
        <position position="142"/>
    </location>
    <ligand>
        <name>substrate</name>
    </ligand>
</feature>
<feature type="binding site" evidence="9">
    <location>
        <position position="299"/>
    </location>
    <ligand>
        <name>substrate</name>
    </ligand>
</feature>
<dbReference type="RefSeq" id="WP_155171372.1">
    <property type="nucleotide sequence ID" value="NZ_BAAAFL010000009.1"/>
</dbReference>
<feature type="binding site" evidence="9">
    <location>
        <begin position="110"/>
        <end position="111"/>
    </location>
    <ligand>
        <name>pyridoxal 5'-phosphate</name>
        <dbReference type="ChEBI" id="CHEBI:597326"/>
    </ligand>
</feature>
<dbReference type="InterPro" id="IPR015421">
    <property type="entry name" value="PyrdxlP-dep_Trfase_major"/>
</dbReference>
<dbReference type="Gene3D" id="3.90.1150.10">
    <property type="entry name" value="Aspartate Aminotransferase, domain 1"/>
    <property type="match status" value="1"/>
</dbReference>
<keyword evidence="9" id="KW-0963">Cytoplasm</keyword>
<name>A0ABW9RQK2_9BACT</name>
<feature type="binding site" evidence="9">
    <location>
        <position position="50"/>
    </location>
    <ligand>
        <name>substrate</name>
    </ligand>
</feature>
<evidence type="ECO:0000256" key="7">
    <source>
        <dbReference type="ARBA" id="ARBA00022898"/>
    </source>
</evidence>
<feature type="binding site" evidence="9">
    <location>
        <position position="236"/>
    </location>
    <ligand>
        <name>pyridoxal 5'-phosphate</name>
        <dbReference type="ChEBI" id="CHEBI:597326"/>
    </ligand>
</feature>
<comment type="subcellular location">
    <subcellularLocation>
        <location evidence="9">Cytoplasm</location>
    </subcellularLocation>
</comment>
<dbReference type="NCBIfam" id="NF004624">
    <property type="entry name" value="PRK05964.1"/>
    <property type="match status" value="1"/>
</dbReference>
<dbReference type="InterPro" id="IPR005814">
    <property type="entry name" value="Aminotrans_3"/>
</dbReference>
<dbReference type="InterPro" id="IPR049704">
    <property type="entry name" value="Aminotrans_3_PPA_site"/>
</dbReference>
<dbReference type="NCBIfam" id="TIGR00508">
    <property type="entry name" value="bioA"/>
    <property type="match status" value="1"/>
</dbReference>
<dbReference type="PANTHER" id="PTHR42684">
    <property type="entry name" value="ADENOSYLMETHIONINE-8-AMINO-7-OXONONANOATE AMINOTRANSFERASE"/>
    <property type="match status" value="1"/>
</dbReference>
<dbReference type="CDD" id="cd00610">
    <property type="entry name" value="OAT_like"/>
    <property type="match status" value="1"/>
</dbReference>
<dbReference type="PROSITE" id="PS00600">
    <property type="entry name" value="AA_TRANSFER_CLASS_3"/>
    <property type="match status" value="1"/>
</dbReference>
<feature type="binding site" evidence="9">
    <location>
        <position position="265"/>
    </location>
    <ligand>
        <name>substrate</name>
    </ligand>
</feature>
<dbReference type="GO" id="GO:0004015">
    <property type="term" value="F:adenosylmethionine-8-amino-7-oxononanoate transaminase activity"/>
    <property type="evidence" value="ECO:0007669"/>
    <property type="project" value="UniProtKB-EC"/>
</dbReference>
<comment type="pathway">
    <text evidence="2 9">Cofactor biosynthesis; biotin biosynthesis; 7,8-diaminononanoate from 8-amino-7-oxononanoate (SAM route): step 1/1.</text>
</comment>
<dbReference type="InterPro" id="IPR015424">
    <property type="entry name" value="PyrdxlP-dep_Trfase"/>
</dbReference>
<evidence type="ECO:0000256" key="5">
    <source>
        <dbReference type="ARBA" id="ARBA00022691"/>
    </source>
</evidence>
<dbReference type="SUPFAM" id="SSF53383">
    <property type="entry name" value="PLP-dependent transferases"/>
    <property type="match status" value="1"/>
</dbReference>
<feature type="binding site" evidence="9">
    <location>
        <begin position="300"/>
        <end position="301"/>
    </location>
    <ligand>
        <name>pyridoxal 5'-phosphate</name>
        <dbReference type="ChEBI" id="CHEBI:597326"/>
    </ligand>
</feature>
<comment type="catalytic activity">
    <reaction evidence="8 9">
        <text>(8S)-8-amino-7-oxononanoate + S-adenosyl-L-methionine = S-adenosyl-4-methylsulfanyl-2-oxobutanoate + (7R,8S)-7,8-diammoniononanoate</text>
        <dbReference type="Rhea" id="RHEA:16861"/>
        <dbReference type="ChEBI" id="CHEBI:16490"/>
        <dbReference type="ChEBI" id="CHEBI:59789"/>
        <dbReference type="ChEBI" id="CHEBI:149468"/>
        <dbReference type="ChEBI" id="CHEBI:149469"/>
        <dbReference type="EC" id="2.6.1.62"/>
    </reaction>
</comment>
<evidence type="ECO:0000256" key="6">
    <source>
        <dbReference type="ARBA" id="ARBA00022756"/>
    </source>
</evidence>
<comment type="function">
    <text evidence="9">Catalyzes the transfer of the alpha-amino group from S-adenosyl-L-methionine (SAM) to 7-keto-8-aminopelargonic acid (KAPA) to form 7,8-diaminopelargonic acid (DAPA). It is the only aminotransferase known to utilize SAM as an amino donor.</text>
</comment>
<dbReference type="EC" id="2.6.1.62" evidence="9"/>
<comment type="subunit">
    <text evidence="9">Homodimer.</text>
</comment>
<evidence type="ECO:0000313" key="10">
    <source>
        <dbReference type="EMBL" id="MTI25340.1"/>
    </source>
</evidence>
<keyword evidence="6 9" id="KW-0093">Biotin biosynthesis</keyword>
<evidence type="ECO:0000256" key="4">
    <source>
        <dbReference type="ARBA" id="ARBA00022679"/>
    </source>
</evidence>
<feature type="binding site" evidence="9">
    <location>
        <position position="390"/>
    </location>
    <ligand>
        <name>substrate</name>
    </ligand>
</feature>
<dbReference type="InterPro" id="IPR005815">
    <property type="entry name" value="BioA"/>
</dbReference>
<comment type="similarity">
    <text evidence="9">Belongs to the class-III pyridoxal-phosphate-dependent aminotransferase family. BioA subfamily.</text>
</comment>
<evidence type="ECO:0000256" key="1">
    <source>
        <dbReference type="ARBA" id="ARBA00001933"/>
    </source>
</evidence>
<dbReference type="EMBL" id="SMLW01000506">
    <property type="protein sequence ID" value="MTI25340.1"/>
    <property type="molecule type" value="Genomic_DNA"/>
</dbReference>
<comment type="caution">
    <text evidence="10">The sequence shown here is derived from an EMBL/GenBank/DDBJ whole genome shotgun (WGS) entry which is preliminary data.</text>
</comment>
<evidence type="ECO:0000256" key="3">
    <source>
        <dbReference type="ARBA" id="ARBA00022576"/>
    </source>
</evidence>